<dbReference type="RefSeq" id="WP_153972115.1">
    <property type="nucleotide sequence ID" value="NZ_JACRWE010000002.1"/>
</dbReference>
<dbReference type="PANTHER" id="PTHR30508">
    <property type="entry name" value="FES CLUSTER ASSEMBLY PROTEIN SUF"/>
    <property type="match status" value="1"/>
</dbReference>
<organism evidence="2 3">
    <name type="scientific">Romboutsia faecis</name>
    <dbReference type="NCBI Taxonomy" id="2764597"/>
    <lineage>
        <taxon>Bacteria</taxon>
        <taxon>Bacillati</taxon>
        <taxon>Bacillota</taxon>
        <taxon>Clostridia</taxon>
        <taxon>Peptostreptococcales</taxon>
        <taxon>Peptostreptococcaceae</taxon>
        <taxon>Romboutsia</taxon>
    </lineage>
</organism>
<feature type="domain" description="SUF system FeS cluster assembly SufBD core" evidence="1">
    <location>
        <begin position="85"/>
        <end position="303"/>
    </location>
</feature>
<comment type="caution">
    <text evidence="2">The sequence shown here is derived from an EMBL/GenBank/DDBJ whole genome shotgun (WGS) entry which is preliminary data.</text>
</comment>
<name>A0ABR7JN11_9FIRM</name>
<dbReference type="PANTHER" id="PTHR30508:SF6">
    <property type="entry name" value="UPF0051 PROTEIN MJ0034"/>
    <property type="match status" value="1"/>
</dbReference>
<dbReference type="InterPro" id="IPR055346">
    <property type="entry name" value="Fe-S_cluster_assembly_SufBD"/>
</dbReference>
<evidence type="ECO:0000313" key="3">
    <source>
        <dbReference type="Proteomes" id="UP000609849"/>
    </source>
</evidence>
<evidence type="ECO:0000259" key="1">
    <source>
        <dbReference type="Pfam" id="PF01458"/>
    </source>
</evidence>
<accession>A0ABR7JN11</accession>
<sequence>MNQNTKDLLKTIADLSSTPTGAFNIRSNGKAIQRQCSENIEIITKEDKTGIDITVKPNTKHESLHIPVVITESGINDLVYNDFEIGANSDIVIIAGCGIHNDGHAKSQHDGIHFFHIDKGAKVKYIEKHYGEGSGDGERELNPTTIVKMEENSYCEMEMVQIEGVNSTIRETTAYLAKGAKLIVIEKLMTHDNQIAHSNMTVYLNGEDSTVQVISRSVAKNDSEQVFHPTVVGNEKCRAHVQCDSIIMDKAKVRSVPEIAANNTDAQMVHEAAIGKINNDQLIKLQTFGMDEEEAEDIIVEAFLN</sequence>
<dbReference type="Pfam" id="PF01458">
    <property type="entry name" value="SUFBD_core"/>
    <property type="match status" value="1"/>
</dbReference>
<proteinExistence type="predicted"/>
<reference evidence="2 3" key="1">
    <citation type="submission" date="2020-08" db="EMBL/GenBank/DDBJ databases">
        <authorList>
            <person name="Liu C."/>
            <person name="Sun Q."/>
        </authorList>
    </citation>
    <scope>NUCLEOTIDE SEQUENCE [LARGE SCALE GENOMIC DNA]</scope>
    <source>
        <strain evidence="2 3">NSJ-18</strain>
    </source>
</reference>
<evidence type="ECO:0000313" key="2">
    <source>
        <dbReference type="EMBL" id="MBC5996245.1"/>
    </source>
</evidence>
<dbReference type="InterPro" id="IPR037284">
    <property type="entry name" value="SUF_FeS_clus_asmbl_SufBD_sf"/>
</dbReference>
<gene>
    <name evidence="2" type="ORF">H8923_05680</name>
</gene>
<dbReference type="EMBL" id="JACRWE010000002">
    <property type="protein sequence ID" value="MBC5996245.1"/>
    <property type="molecule type" value="Genomic_DNA"/>
</dbReference>
<protein>
    <submittedName>
        <fullName evidence="2">SufD family Fe-S cluster assembly protein</fullName>
    </submittedName>
</protein>
<dbReference type="Proteomes" id="UP000609849">
    <property type="component" value="Unassembled WGS sequence"/>
</dbReference>
<keyword evidence="3" id="KW-1185">Reference proteome</keyword>
<dbReference type="SUPFAM" id="SSF101960">
    <property type="entry name" value="Stabilizer of iron transporter SufD"/>
    <property type="match status" value="1"/>
</dbReference>
<dbReference type="InterPro" id="IPR000825">
    <property type="entry name" value="SUF_FeS_clus_asmbl_SufBD_core"/>
</dbReference>